<protein>
    <submittedName>
        <fullName evidence="4">Response regulator receiver domain-containing protein</fullName>
    </submittedName>
</protein>
<keyword evidence="1 2" id="KW-0597">Phosphoprotein</keyword>
<evidence type="ECO:0000256" key="2">
    <source>
        <dbReference type="PROSITE-ProRule" id="PRU00169"/>
    </source>
</evidence>
<reference evidence="4 5" key="1">
    <citation type="journal article" date="2015" name="Stand. Genomic Sci.">
        <title>Genomic Encyclopedia of Bacterial and Archaeal Type Strains, Phase III: the genomes of soil and plant-associated and newly described type strains.</title>
        <authorList>
            <person name="Whitman W.B."/>
            <person name="Woyke T."/>
            <person name="Klenk H.P."/>
            <person name="Zhou Y."/>
            <person name="Lilburn T.G."/>
            <person name="Beck B.J."/>
            <person name="De Vos P."/>
            <person name="Vandamme P."/>
            <person name="Eisen J.A."/>
            <person name="Garrity G."/>
            <person name="Hugenholtz P."/>
            <person name="Kyrpides N.C."/>
        </authorList>
    </citation>
    <scope>NUCLEOTIDE SEQUENCE [LARGE SCALE GENOMIC DNA]</scope>
    <source>
        <strain evidence="4 5">ASC-9842</strain>
    </source>
</reference>
<sequence length="127" mass="13810">MATNKVVAIVDDDESIRTATSRLVRSLGWEVHTYPCARAFLDAGATSVTCIVSDVQMPEMSGIEMLRLLKAQGSDVPVIFITAFCTEAIRREALRAGAREFLCKPVNGAEIQRCLDEVAALAQSPRP</sequence>
<proteinExistence type="predicted"/>
<evidence type="ECO:0000256" key="1">
    <source>
        <dbReference type="ARBA" id="ARBA00022553"/>
    </source>
</evidence>
<name>A0A4Q7S077_9BURK</name>
<dbReference type="Proteomes" id="UP000291078">
    <property type="component" value="Unassembled WGS sequence"/>
</dbReference>
<dbReference type="EMBL" id="SGXM01000002">
    <property type="protein sequence ID" value="RZT39505.1"/>
    <property type="molecule type" value="Genomic_DNA"/>
</dbReference>
<dbReference type="SMART" id="SM00448">
    <property type="entry name" value="REC"/>
    <property type="match status" value="1"/>
</dbReference>
<dbReference type="AlphaFoldDB" id="A0A4Q7S077"/>
<dbReference type="PANTHER" id="PTHR44591:SF25">
    <property type="entry name" value="CHEMOTAXIS TWO-COMPONENT RESPONSE REGULATOR"/>
    <property type="match status" value="1"/>
</dbReference>
<dbReference type="InterPro" id="IPR011006">
    <property type="entry name" value="CheY-like_superfamily"/>
</dbReference>
<dbReference type="Pfam" id="PF00072">
    <property type="entry name" value="Response_reg"/>
    <property type="match status" value="1"/>
</dbReference>
<dbReference type="InterPro" id="IPR001789">
    <property type="entry name" value="Sig_transdc_resp-reg_receiver"/>
</dbReference>
<evidence type="ECO:0000313" key="4">
    <source>
        <dbReference type="EMBL" id="RZT39505.1"/>
    </source>
</evidence>
<feature type="modified residue" description="4-aspartylphosphate" evidence="2">
    <location>
        <position position="54"/>
    </location>
</feature>
<evidence type="ECO:0000259" key="3">
    <source>
        <dbReference type="PROSITE" id="PS50110"/>
    </source>
</evidence>
<dbReference type="Gene3D" id="3.40.50.2300">
    <property type="match status" value="1"/>
</dbReference>
<dbReference type="PROSITE" id="PS50110">
    <property type="entry name" value="RESPONSE_REGULATORY"/>
    <property type="match status" value="1"/>
</dbReference>
<evidence type="ECO:0000313" key="5">
    <source>
        <dbReference type="Proteomes" id="UP000291078"/>
    </source>
</evidence>
<comment type="caution">
    <text evidence="4">The sequence shown here is derived from an EMBL/GenBank/DDBJ whole genome shotgun (WGS) entry which is preliminary data.</text>
</comment>
<dbReference type="GO" id="GO:0000160">
    <property type="term" value="P:phosphorelay signal transduction system"/>
    <property type="evidence" value="ECO:0007669"/>
    <property type="project" value="InterPro"/>
</dbReference>
<dbReference type="OrthoDB" id="8964771at2"/>
<dbReference type="SUPFAM" id="SSF52172">
    <property type="entry name" value="CheY-like"/>
    <property type="match status" value="1"/>
</dbReference>
<feature type="domain" description="Response regulatory" evidence="3">
    <location>
        <begin position="6"/>
        <end position="119"/>
    </location>
</feature>
<organism evidence="4 5">
    <name type="scientific">Cupriavidus agavae</name>
    <dbReference type="NCBI Taxonomy" id="1001822"/>
    <lineage>
        <taxon>Bacteria</taxon>
        <taxon>Pseudomonadati</taxon>
        <taxon>Pseudomonadota</taxon>
        <taxon>Betaproteobacteria</taxon>
        <taxon>Burkholderiales</taxon>
        <taxon>Burkholderiaceae</taxon>
        <taxon>Cupriavidus</taxon>
    </lineage>
</organism>
<keyword evidence="5" id="KW-1185">Reference proteome</keyword>
<dbReference type="PANTHER" id="PTHR44591">
    <property type="entry name" value="STRESS RESPONSE REGULATOR PROTEIN 1"/>
    <property type="match status" value="1"/>
</dbReference>
<gene>
    <name evidence="4" type="ORF">EV147_2700</name>
</gene>
<dbReference type="InterPro" id="IPR050595">
    <property type="entry name" value="Bact_response_regulator"/>
</dbReference>
<dbReference type="RefSeq" id="WP_130391661.1">
    <property type="nucleotide sequence ID" value="NZ_SGXM01000002.1"/>
</dbReference>
<accession>A0A4Q7S077</accession>